<dbReference type="EMBL" id="FQUX01000008">
    <property type="protein sequence ID" value="SHF83453.1"/>
    <property type="molecule type" value="Genomic_DNA"/>
</dbReference>
<keyword evidence="4" id="KW-1185">Reference proteome</keyword>
<keyword evidence="1" id="KW-0812">Transmembrane</keyword>
<dbReference type="Gene3D" id="2.60.120.560">
    <property type="entry name" value="Exo-inulinase, domain 1"/>
    <property type="match status" value="1"/>
</dbReference>
<feature type="domain" description="3-keto-alpha-glucoside-1,2-lyase/3-keto-2-hydroxy-glucal hydratase" evidence="2">
    <location>
        <begin position="76"/>
        <end position="258"/>
    </location>
</feature>
<sequence>MIKRINPILLIKLRKMRTTCLYFATLFFVIPFLGMAQLQNIPEDDAPWVNPFPKGEMGKTYITAPTDIPDGQKLFEVKKNSIEVLYDWKGQKAPFGTITATKKYSSYNLELEYKWGERKFEPRLEAKRDAGIIFHIKGENVVWPTCLECQIQEGDTGDLWVIKGHQVTWINKVGSEKLIDSGIKPHFLEGDKYANYELEGWNKIRVEVRGAEGAKFYENGHLVNEIKDLLDSDGNPLTKGNIALQAEGSEITYRNIRLQEILINN</sequence>
<dbReference type="InterPro" id="IPR010496">
    <property type="entry name" value="AL/BT2_dom"/>
</dbReference>
<reference evidence="4" key="1">
    <citation type="submission" date="2016-11" db="EMBL/GenBank/DDBJ databases">
        <authorList>
            <person name="Varghese N."/>
            <person name="Submissions S."/>
        </authorList>
    </citation>
    <scope>NUCLEOTIDE SEQUENCE [LARGE SCALE GENOMIC DNA]</scope>
    <source>
        <strain evidence="4">DSM 17539</strain>
    </source>
</reference>
<dbReference type="Proteomes" id="UP000184406">
    <property type="component" value="Unassembled WGS sequence"/>
</dbReference>
<gene>
    <name evidence="3" type="ORF">SAMN03080594_10836</name>
</gene>
<feature type="transmembrane region" description="Helical" evidence="1">
    <location>
        <begin position="20"/>
        <end position="38"/>
    </location>
</feature>
<keyword evidence="1" id="KW-0472">Membrane</keyword>
<organism evidence="3 4">
    <name type="scientific">Arenibacter palladensis</name>
    <dbReference type="NCBI Taxonomy" id="237373"/>
    <lineage>
        <taxon>Bacteria</taxon>
        <taxon>Pseudomonadati</taxon>
        <taxon>Bacteroidota</taxon>
        <taxon>Flavobacteriia</taxon>
        <taxon>Flavobacteriales</taxon>
        <taxon>Flavobacteriaceae</taxon>
        <taxon>Arenibacter</taxon>
    </lineage>
</organism>
<evidence type="ECO:0000256" key="1">
    <source>
        <dbReference type="SAM" id="Phobius"/>
    </source>
</evidence>
<proteinExistence type="predicted"/>
<dbReference type="OrthoDB" id="259356at2"/>
<evidence type="ECO:0000313" key="4">
    <source>
        <dbReference type="Proteomes" id="UP000184406"/>
    </source>
</evidence>
<evidence type="ECO:0000259" key="2">
    <source>
        <dbReference type="Pfam" id="PF06439"/>
    </source>
</evidence>
<dbReference type="AlphaFoldDB" id="A0A1M5EW38"/>
<dbReference type="GO" id="GO:0016787">
    <property type="term" value="F:hydrolase activity"/>
    <property type="evidence" value="ECO:0007669"/>
    <property type="project" value="InterPro"/>
</dbReference>
<accession>A0A1M5EW38</accession>
<name>A0A1M5EW38_9FLAO</name>
<protein>
    <recommendedName>
        <fullName evidence="2">3-keto-alpha-glucoside-1,2-lyase/3-keto-2-hydroxy-glucal hydratase domain-containing protein</fullName>
    </recommendedName>
</protein>
<evidence type="ECO:0000313" key="3">
    <source>
        <dbReference type="EMBL" id="SHF83453.1"/>
    </source>
</evidence>
<dbReference type="Pfam" id="PF06439">
    <property type="entry name" value="3keto-disac_hyd"/>
    <property type="match status" value="1"/>
</dbReference>
<keyword evidence="1" id="KW-1133">Transmembrane helix</keyword>